<proteinExistence type="predicted"/>
<dbReference type="Pfam" id="PF14907">
    <property type="entry name" value="NTP_transf_5"/>
    <property type="match status" value="1"/>
</dbReference>
<protein>
    <recommendedName>
        <fullName evidence="2">Nucleotidyltransferase family protein</fullName>
    </recommendedName>
</protein>
<sequence length="371" mass="42847">MSRLPMLIQVIRQPQKLLTLTLHEQEQLVRQLRVEGLLAHIGYRLQQAQLWQQLSPELAQAIESAMVHADERRRMLRWEVNRIRRALRSVKVPVILLKGAAYALSDLPNARGRLVADVDIMLREEELPLVEAALEEHGWQPTKLDAYDQNYYRQWMHEIPPLKHVGRLSELDVHHTIIPKTSRLKPDVGALWATARPLAGGEPQYNGLLTLAPAEMVLHAVVHLFQEDLYHGLRGLVDCDQLLRHYAAQEEDFWPQLILRAERLDLARPLSYALHFCQQLLGTPIPKATMVAAQQHGPSAPIRLLLYPLMARMFHPQLGRVGHEDRLDLAARLLLYIRAHWLRMPPGLLLSHLSRKGTRRWGPHVWHNRNR</sequence>
<dbReference type="InterPro" id="IPR039498">
    <property type="entry name" value="NTP_transf_5"/>
</dbReference>
<name>A0A1S7LPF8_MAGMO</name>
<organism evidence="1">
    <name type="scientific">Magnetococcus massalia (strain MO-1)</name>
    <dbReference type="NCBI Taxonomy" id="451514"/>
    <lineage>
        <taxon>Bacteria</taxon>
        <taxon>Pseudomonadati</taxon>
        <taxon>Pseudomonadota</taxon>
        <taxon>Magnetococcia</taxon>
        <taxon>Magnetococcales</taxon>
        <taxon>Magnetococcaceae</taxon>
        <taxon>Magnetococcus</taxon>
    </lineage>
</organism>
<gene>
    <name evidence="1" type="ORF">MAGMO_3951</name>
</gene>
<accession>A0A1S7LPF8</accession>
<evidence type="ECO:0008006" key="2">
    <source>
        <dbReference type="Google" id="ProtNLM"/>
    </source>
</evidence>
<dbReference type="AlphaFoldDB" id="A0A1S7LPF8"/>
<evidence type="ECO:0000313" key="1">
    <source>
        <dbReference type="EMBL" id="CRH08079.1"/>
    </source>
</evidence>
<reference evidence="1" key="1">
    <citation type="submission" date="2015-04" db="EMBL/GenBank/DDBJ databases">
        <authorList>
            <person name="Syromyatnikov M.Y."/>
            <person name="Popov V.N."/>
        </authorList>
    </citation>
    <scope>NUCLEOTIDE SEQUENCE</scope>
    <source>
        <strain evidence="1">MO-1</strain>
    </source>
</reference>
<dbReference type="EMBL" id="LO017727">
    <property type="protein sequence ID" value="CRH08079.1"/>
    <property type="molecule type" value="Genomic_DNA"/>
</dbReference>